<dbReference type="WBParaSite" id="ACOC_0001120101-mRNA-1">
    <property type="protein sequence ID" value="ACOC_0001120101-mRNA-1"/>
    <property type="gene ID" value="ACOC_0001120101"/>
</dbReference>
<protein>
    <recommendedName>
        <fullName evidence="9">Riboflavin transporter</fullName>
    </recommendedName>
</protein>
<feature type="transmembrane region" description="Helical" evidence="9">
    <location>
        <begin position="361"/>
        <end position="383"/>
    </location>
</feature>
<reference evidence="12" key="1">
    <citation type="submission" date="2016-04" db="UniProtKB">
        <authorList>
            <consortium name="WormBaseParasite"/>
        </authorList>
    </citation>
    <scope>IDENTIFICATION</scope>
</reference>
<feature type="transmembrane region" description="Helical" evidence="9">
    <location>
        <begin position="292"/>
        <end position="311"/>
    </location>
</feature>
<dbReference type="PANTHER" id="PTHR12929:SF10">
    <property type="entry name" value="RIBOFLAVIN TRANSPORTER"/>
    <property type="match status" value="1"/>
</dbReference>
<feature type="transmembrane region" description="Helical" evidence="9">
    <location>
        <begin position="74"/>
        <end position="96"/>
    </location>
</feature>
<evidence type="ECO:0000313" key="12">
    <source>
        <dbReference type="WBParaSite" id="ACOC_0001120101-mRNA-1"/>
    </source>
</evidence>
<feature type="transmembrane region" description="Helical" evidence="9">
    <location>
        <begin position="225"/>
        <end position="244"/>
    </location>
</feature>
<comment type="function">
    <text evidence="9">Plasma membrane transporter mediating the uptake by cells of the water soluble vitamin B2/riboflavin that plays a key role in biochemical oxidation-reduction reactions of the carbohydrate, lipid, and amino acid metabolism.</text>
</comment>
<dbReference type="Pfam" id="PF06237">
    <property type="entry name" value="SLC52_ribofla_tr"/>
    <property type="match status" value="2"/>
</dbReference>
<comment type="subcellular location">
    <subcellularLocation>
        <location evidence="2 9">Cell membrane</location>
        <topology evidence="2 9">Multi-pass membrane protein</topology>
    </subcellularLocation>
</comment>
<dbReference type="Proteomes" id="UP000267027">
    <property type="component" value="Unassembled WGS sequence"/>
</dbReference>
<feature type="transmembrane region" description="Helical" evidence="9">
    <location>
        <begin position="7"/>
        <end position="28"/>
    </location>
</feature>
<evidence type="ECO:0000256" key="2">
    <source>
        <dbReference type="ARBA" id="ARBA00004651"/>
    </source>
</evidence>
<proteinExistence type="inferred from homology"/>
<keyword evidence="7 9" id="KW-1133">Transmembrane helix</keyword>
<evidence type="ECO:0000256" key="4">
    <source>
        <dbReference type="ARBA" id="ARBA00022448"/>
    </source>
</evidence>
<dbReference type="EMBL" id="UYYA01004637">
    <property type="protein sequence ID" value="VDM62787.1"/>
    <property type="molecule type" value="Genomic_DNA"/>
</dbReference>
<dbReference type="OrthoDB" id="9995836at2759"/>
<dbReference type="PANTHER" id="PTHR12929">
    <property type="entry name" value="SOLUTE CARRIER FAMILY 52"/>
    <property type="match status" value="1"/>
</dbReference>
<dbReference type="GO" id="GO:0032217">
    <property type="term" value="F:riboflavin transmembrane transporter activity"/>
    <property type="evidence" value="ECO:0007669"/>
    <property type="project" value="UniProtKB-UniRule"/>
</dbReference>
<dbReference type="OMA" id="ITWVIFV"/>
<evidence type="ECO:0000313" key="11">
    <source>
        <dbReference type="Proteomes" id="UP000267027"/>
    </source>
</evidence>
<evidence type="ECO:0000256" key="6">
    <source>
        <dbReference type="ARBA" id="ARBA00022692"/>
    </source>
</evidence>
<dbReference type="GO" id="GO:0005886">
    <property type="term" value="C:plasma membrane"/>
    <property type="evidence" value="ECO:0007669"/>
    <property type="project" value="UniProtKB-SubCell"/>
</dbReference>
<evidence type="ECO:0000256" key="7">
    <source>
        <dbReference type="ARBA" id="ARBA00022989"/>
    </source>
</evidence>
<keyword evidence="5 9" id="KW-1003">Cell membrane</keyword>
<evidence type="ECO:0000313" key="10">
    <source>
        <dbReference type="EMBL" id="VDM62787.1"/>
    </source>
</evidence>
<comment type="similarity">
    <text evidence="3 9">Belongs to the riboflavin transporter family.</text>
</comment>
<feature type="transmembrane region" description="Helical" evidence="9">
    <location>
        <begin position="40"/>
        <end position="62"/>
    </location>
</feature>
<accession>A0A158PLC8</accession>
<evidence type="ECO:0000256" key="9">
    <source>
        <dbReference type="RuleBase" id="RU368035"/>
    </source>
</evidence>
<dbReference type="InterPro" id="IPR009357">
    <property type="entry name" value="Riboflavin_transptr"/>
</dbReference>
<organism evidence="12">
    <name type="scientific">Angiostrongylus costaricensis</name>
    <name type="common">Nematode worm</name>
    <dbReference type="NCBI Taxonomy" id="334426"/>
    <lineage>
        <taxon>Eukaryota</taxon>
        <taxon>Metazoa</taxon>
        <taxon>Ecdysozoa</taxon>
        <taxon>Nematoda</taxon>
        <taxon>Chromadorea</taxon>
        <taxon>Rhabditida</taxon>
        <taxon>Rhabditina</taxon>
        <taxon>Rhabditomorpha</taxon>
        <taxon>Strongyloidea</taxon>
        <taxon>Metastrongylidae</taxon>
        <taxon>Angiostrongylus</taxon>
    </lineage>
</organism>
<dbReference type="STRING" id="334426.A0A158PLC8"/>
<sequence>MPSKGVFILVVIFGSVSWIGTNSVWMQLPLLTADLPEGWGLPSFLAAVVQVACVGPLVYSIFHKGFKSIIIPTKYLIIAFLILSCTCQFGLVVMWWWTIPIKNSEYSIALYLLLFGLALVNATSNVLFMPFMAQFHHAYLNAYFVGMGFSSLIPSLLSLIQGAGNYECEGVTPVFSPPRFSASSFFFVIFIWTVVSTVSFEILCRCDEEKMYVTTVNPKKTSSGISKPGYIIVLIATALVNAQMNGVIPSAQSYAALPYSQATYHYGLTLANLVSPAMSFLPLILTVRSVPSLCCLTFCSSCATAFIVYLASLSPNLFFNSVTIGSVLSVGSALFAAGLHSYLRVVFASLLREGEESESRLFWCGVFIQVGSFIGSTVMFPLVNIVSVFTSAPRCR</sequence>
<keyword evidence="6 9" id="KW-0812">Transmembrane</keyword>
<evidence type="ECO:0000256" key="5">
    <source>
        <dbReference type="ARBA" id="ARBA00022475"/>
    </source>
</evidence>
<evidence type="ECO:0000256" key="8">
    <source>
        <dbReference type="ARBA" id="ARBA00023136"/>
    </source>
</evidence>
<keyword evidence="11" id="KW-1185">Reference proteome</keyword>
<reference evidence="10 11" key="2">
    <citation type="submission" date="2018-11" db="EMBL/GenBank/DDBJ databases">
        <authorList>
            <consortium name="Pathogen Informatics"/>
        </authorList>
    </citation>
    <scope>NUCLEOTIDE SEQUENCE [LARGE SCALE GENOMIC DNA]</scope>
    <source>
        <strain evidence="10 11">Costa Rica</strain>
    </source>
</reference>
<feature type="transmembrane region" description="Helical" evidence="9">
    <location>
        <begin position="108"/>
        <end position="128"/>
    </location>
</feature>
<dbReference type="AlphaFoldDB" id="A0A158PLC8"/>
<feature type="transmembrane region" description="Helical" evidence="9">
    <location>
        <begin position="180"/>
        <end position="204"/>
    </location>
</feature>
<comment type="catalytic activity">
    <reaction evidence="1 9">
        <text>riboflavin(in) = riboflavin(out)</text>
        <dbReference type="Rhea" id="RHEA:35015"/>
        <dbReference type="ChEBI" id="CHEBI:57986"/>
    </reaction>
</comment>
<keyword evidence="8 9" id="KW-0472">Membrane</keyword>
<evidence type="ECO:0000256" key="1">
    <source>
        <dbReference type="ARBA" id="ARBA00000215"/>
    </source>
</evidence>
<evidence type="ECO:0000256" key="3">
    <source>
        <dbReference type="ARBA" id="ARBA00006366"/>
    </source>
</evidence>
<name>A0A158PLC8_ANGCS</name>
<feature type="transmembrane region" description="Helical" evidence="9">
    <location>
        <begin position="140"/>
        <end position="160"/>
    </location>
</feature>
<feature type="transmembrane region" description="Helical" evidence="9">
    <location>
        <begin position="264"/>
        <end position="285"/>
    </location>
</feature>
<feature type="transmembrane region" description="Helical" evidence="9">
    <location>
        <begin position="317"/>
        <end position="340"/>
    </location>
</feature>
<keyword evidence="4 9" id="KW-0813">Transport</keyword>
<gene>
    <name evidence="10" type="ORF">ACOC_LOCUS11202</name>
</gene>